<dbReference type="GO" id="GO:0015920">
    <property type="term" value="P:lipopolysaccharide transport"/>
    <property type="evidence" value="ECO:0007669"/>
    <property type="project" value="InterPro"/>
</dbReference>
<keyword evidence="1" id="KW-0472">Membrane</keyword>
<evidence type="ECO:0000313" key="3">
    <source>
        <dbReference type="EMBL" id="AMW33898.1"/>
    </source>
</evidence>
<accession>A0A143DCQ5</accession>
<comment type="subunit">
    <text evidence="1">Component of the lipopolysaccharide transport and assembly complex.</text>
</comment>
<dbReference type="GO" id="GO:0009279">
    <property type="term" value="C:cell outer membrane"/>
    <property type="evidence" value="ECO:0007669"/>
    <property type="project" value="UniProtKB-SubCell"/>
</dbReference>
<dbReference type="STRING" id="1549855.AY555_00495"/>
<dbReference type="InterPro" id="IPR007543">
    <property type="entry name" value="LptD_C"/>
</dbReference>
<comment type="similarity">
    <text evidence="1">Belongs to the LptD family.</text>
</comment>
<comment type="subcellular location">
    <subcellularLocation>
        <location evidence="1">Cell outer membrane</location>
    </subcellularLocation>
</comment>
<dbReference type="InterPro" id="IPR050218">
    <property type="entry name" value="LptD"/>
</dbReference>
<dbReference type="HAMAP" id="MF_01411">
    <property type="entry name" value="LPS_assembly_LptD"/>
    <property type="match status" value="1"/>
</dbReference>
<comment type="function">
    <text evidence="1">Involved in the assembly of lipopolysaccharide (LPS) at the surface of the outer membrane.</text>
</comment>
<dbReference type="Pfam" id="PF04453">
    <property type="entry name" value="LptD"/>
    <property type="match status" value="1"/>
</dbReference>
<keyword evidence="1" id="KW-0732">Signal</keyword>
<sequence length="737" mass="81671">MTRRGMLPSLSPLTRPIPSFLSGMMVCATAIALCIPQQAWGQMSAPPPAESRAEEQKPRAHVTADELIHDKNLDTVTARGNVEFQYGAVILIADTISYQPGKDLATASGNVVLTDEDGTTTFTDYAELTGDLKNGFTHAIKVVLADGSRSHAEQAVRREGTSTTLENAAYTPCDSCGDDPVIWQIKAVRVVHDQNAREVRYNHAWLELFDVPVLYTPYLSHPDPAVKRKSGFLVPSWKNDKDLGSAFSIPWFQVINDQQDITLTPTITSKEGIVLGSQYRVVGHKAALTATGSITRDSRERVRNHLSAKGIYAINDTWRAGADIDLASDPTYLRRYGFGAPAFLENRGYIEGFSRRSYAALESFYFQNTGAPLKKGYEIPFVTPLGSINYSTEPDSRGAWTTLDISAASVNRTSGPKSQRATTTLGWHLPYVGPAGDVWRLDTSLRGDVWRVADVPIKDNADHRYTGTIGRAVPEAALTWSLPLERTHEDWSEVLEPTIQGVISPRGGNNRKVPNEDSLDFELDDVNLFSTNRFTGYDRIEGGTRINYGVRYTAYGTRVGTIDTLAGQTWRQHPDGLFQETSGLHDTFSDYVGRLSVYPNNNFSTSWRFRLDRDNGEIRRNDFSTTIGPDVMRTTVGYVSTQRPAIEDNTAGERKEFYSGVSSRISQYWSSGVSGRWDVARNGGPIATRGQLAYEDECIGVTFQVGRRYTYDRDYTGGTFIGLVLSLKTLGDYNTQL</sequence>
<dbReference type="Proteomes" id="UP000076066">
    <property type="component" value="Chromosome"/>
</dbReference>
<dbReference type="EMBL" id="CP014525">
    <property type="protein sequence ID" value="AMW33898.1"/>
    <property type="molecule type" value="Genomic_DNA"/>
</dbReference>
<dbReference type="OrthoDB" id="9760225at2"/>
<dbReference type="InterPro" id="IPR020889">
    <property type="entry name" value="LipoPS_assembly_LptD"/>
</dbReference>
<feature type="domain" description="LptD C-terminal" evidence="2">
    <location>
        <begin position="306"/>
        <end position="669"/>
    </location>
</feature>
<organism evidence="3 4">
    <name type="scientific">Haematospirillum jordaniae</name>
    <dbReference type="NCBI Taxonomy" id="1549855"/>
    <lineage>
        <taxon>Bacteria</taxon>
        <taxon>Pseudomonadati</taxon>
        <taxon>Pseudomonadota</taxon>
        <taxon>Alphaproteobacteria</taxon>
        <taxon>Rhodospirillales</taxon>
        <taxon>Novispirillaceae</taxon>
        <taxon>Haematospirillum</taxon>
    </lineage>
</organism>
<dbReference type="KEGG" id="hjo:AY555_00495"/>
<keyword evidence="1" id="KW-0998">Cell outer membrane</keyword>
<reference evidence="3 4" key="1">
    <citation type="submission" date="2016-02" db="EMBL/GenBank/DDBJ databases">
        <title>Complete Genome of H5569, the type strain of the newly described species Haematospirillium jordaniae.</title>
        <authorList>
            <person name="Nicholson A.C."/>
            <person name="Humrighouse B.W."/>
            <person name="Loparov V."/>
            <person name="McQuiston J.R."/>
        </authorList>
    </citation>
    <scope>NUCLEOTIDE SEQUENCE [LARGE SCALE GENOMIC DNA]</scope>
    <source>
        <strain evidence="3 4">H5569</strain>
    </source>
</reference>
<dbReference type="GO" id="GO:1990351">
    <property type="term" value="C:transporter complex"/>
    <property type="evidence" value="ECO:0007669"/>
    <property type="project" value="TreeGrafter"/>
</dbReference>
<protein>
    <recommendedName>
        <fullName evidence="1">LPS-assembly protein LptD</fullName>
    </recommendedName>
</protein>
<evidence type="ECO:0000313" key="4">
    <source>
        <dbReference type="Proteomes" id="UP000076066"/>
    </source>
</evidence>
<proteinExistence type="inferred from homology"/>
<evidence type="ECO:0000259" key="2">
    <source>
        <dbReference type="Pfam" id="PF04453"/>
    </source>
</evidence>
<evidence type="ECO:0000256" key="1">
    <source>
        <dbReference type="HAMAP-Rule" id="MF_01411"/>
    </source>
</evidence>
<dbReference type="GO" id="GO:0043165">
    <property type="term" value="P:Gram-negative-bacterium-type cell outer membrane assembly"/>
    <property type="evidence" value="ECO:0007669"/>
    <property type="project" value="UniProtKB-UniRule"/>
</dbReference>
<dbReference type="AlphaFoldDB" id="A0A143DCQ5"/>
<gene>
    <name evidence="1" type="primary">lptD</name>
    <name evidence="3" type="ORF">AY555_00495</name>
</gene>
<dbReference type="PANTHER" id="PTHR30189">
    <property type="entry name" value="LPS-ASSEMBLY PROTEIN"/>
    <property type="match status" value="1"/>
</dbReference>
<keyword evidence="4" id="KW-1185">Reference proteome</keyword>
<dbReference type="PANTHER" id="PTHR30189:SF1">
    <property type="entry name" value="LPS-ASSEMBLY PROTEIN LPTD"/>
    <property type="match status" value="1"/>
</dbReference>
<name>A0A143DCQ5_9PROT</name>
<comment type="caution">
    <text evidence="1">Lacks conserved residue(s) required for the propagation of feature annotation.</text>
</comment>